<reference evidence="1" key="1">
    <citation type="journal article" date="2015" name="Nature">
        <title>Complex archaea that bridge the gap between prokaryotes and eukaryotes.</title>
        <authorList>
            <person name="Spang A."/>
            <person name="Saw J.H."/>
            <person name="Jorgensen S.L."/>
            <person name="Zaremba-Niedzwiedzka K."/>
            <person name="Martijn J."/>
            <person name="Lind A.E."/>
            <person name="van Eijk R."/>
            <person name="Schleper C."/>
            <person name="Guy L."/>
            <person name="Ettema T.J."/>
        </authorList>
    </citation>
    <scope>NUCLEOTIDE SEQUENCE</scope>
</reference>
<sequence length="70" mass="7361">MVTVKISQRKNGMFRAWCPALPGCVVSAGSRREVETRIAKAVEGYLASLNIALPNALANCLVADGVVTDG</sequence>
<dbReference type="AlphaFoldDB" id="A0A0F9IJV3"/>
<evidence type="ECO:0008006" key="2">
    <source>
        <dbReference type="Google" id="ProtNLM"/>
    </source>
</evidence>
<organism evidence="1">
    <name type="scientific">marine sediment metagenome</name>
    <dbReference type="NCBI Taxonomy" id="412755"/>
    <lineage>
        <taxon>unclassified sequences</taxon>
        <taxon>metagenomes</taxon>
        <taxon>ecological metagenomes</taxon>
    </lineage>
</organism>
<evidence type="ECO:0000313" key="1">
    <source>
        <dbReference type="EMBL" id="KKM20059.1"/>
    </source>
</evidence>
<gene>
    <name evidence="1" type="ORF">LCGC14_1649330</name>
</gene>
<protein>
    <recommendedName>
        <fullName evidence="2">HicB-like antitoxin of toxin-antitoxin system domain-containing protein</fullName>
    </recommendedName>
</protein>
<dbReference type="SUPFAM" id="SSF143100">
    <property type="entry name" value="TTHA1013/TTHA0281-like"/>
    <property type="match status" value="1"/>
</dbReference>
<accession>A0A0F9IJV3</accession>
<dbReference type="Gene3D" id="3.30.160.250">
    <property type="match status" value="1"/>
</dbReference>
<dbReference type="InterPro" id="IPR035069">
    <property type="entry name" value="TTHA1013/TTHA0281-like"/>
</dbReference>
<dbReference type="EMBL" id="LAZR01013848">
    <property type="protein sequence ID" value="KKM20059.1"/>
    <property type="molecule type" value="Genomic_DNA"/>
</dbReference>
<proteinExistence type="predicted"/>
<comment type="caution">
    <text evidence="1">The sequence shown here is derived from an EMBL/GenBank/DDBJ whole genome shotgun (WGS) entry which is preliminary data.</text>
</comment>
<name>A0A0F9IJV3_9ZZZZ</name>